<organism evidence="2 3">
    <name type="scientific">Marinomonas polaris DSM 16579</name>
    <dbReference type="NCBI Taxonomy" id="1122206"/>
    <lineage>
        <taxon>Bacteria</taxon>
        <taxon>Pseudomonadati</taxon>
        <taxon>Pseudomonadota</taxon>
        <taxon>Gammaproteobacteria</taxon>
        <taxon>Oceanospirillales</taxon>
        <taxon>Oceanospirillaceae</taxon>
        <taxon>Marinomonas</taxon>
    </lineage>
</organism>
<accession>A0A1M5KIY6</accession>
<gene>
    <name evidence="2" type="ORF">SAMN02745753_04074</name>
</gene>
<sequence length="142" mass="16382">MANKEMDNLLDDIMIEHITSAPLSELMTEYDLTSDEIKITQARFHDQILECKQQFKKAKLKNARAQLEFEKRKHEEVDVLGYLTKKGKDARDILIELFIQQKLPENLTVAHREGKEITDEDAKQILANLIAMGAINIDDKDD</sequence>
<dbReference type="STRING" id="1122206.SAMN02745753_04074"/>
<dbReference type="Proteomes" id="UP000184517">
    <property type="component" value="Unassembled WGS sequence"/>
</dbReference>
<protein>
    <submittedName>
        <fullName evidence="2">Uncharacterized protein</fullName>
    </submittedName>
</protein>
<keyword evidence="3" id="KW-1185">Reference proteome</keyword>
<reference evidence="3" key="1">
    <citation type="submission" date="2016-11" db="EMBL/GenBank/DDBJ databases">
        <authorList>
            <person name="Varghese N."/>
            <person name="Submissions S."/>
        </authorList>
    </citation>
    <scope>NUCLEOTIDE SEQUENCE [LARGE SCALE GENOMIC DNA]</scope>
    <source>
        <strain evidence="3">DSM 16579</strain>
    </source>
</reference>
<evidence type="ECO:0000313" key="2">
    <source>
        <dbReference type="EMBL" id="SHG52580.1"/>
    </source>
</evidence>
<evidence type="ECO:0000313" key="3">
    <source>
        <dbReference type="Proteomes" id="UP000184517"/>
    </source>
</evidence>
<keyword evidence="1" id="KW-0175">Coiled coil</keyword>
<feature type="coiled-coil region" evidence="1">
    <location>
        <begin position="48"/>
        <end position="80"/>
    </location>
</feature>
<dbReference type="AlphaFoldDB" id="A0A1M5KIY6"/>
<name>A0A1M5KIY6_9GAMM</name>
<dbReference type="EMBL" id="FQVF01000023">
    <property type="protein sequence ID" value="SHG52580.1"/>
    <property type="molecule type" value="Genomic_DNA"/>
</dbReference>
<evidence type="ECO:0000256" key="1">
    <source>
        <dbReference type="SAM" id="Coils"/>
    </source>
</evidence>
<proteinExistence type="predicted"/>